<sequence length="298" mass="34858">MKKVTLNNLEIQLFINMNEAQISKKGRQAVINKLTTMGMKNIQIEGKGKNASYTFDFPDRFGELLMLPKQRLPQYSMIEIECMDLLIKGNERDGLVMFFDELIKEIATKHGAEYEAVKTKIRRIKSHLMDCGLIQPNNKSHRVKVDDEWVTGKRAFAIHGEIKNVWKKTYIRQLEEYQQLYPNAESVPKWVFKSENQQLAISTIPRWFSVDCYKVAKGYVVDERLLSDIQYANDAILQTFNLDAVRNEISRRQKKYKEEKAADDEILAEMEKRNQEEGPSKADRKKILEQIKQMPKFD</sequence>
<protein>
    <submittedName>
        <fullName evidence="1">Uncharacterized protein</fullName>
    </submittedName>
</protein>
<gene>
    <name evidence="1" type="ORF">EKG35_12215</name>
</gene>
<dbReference type="EMBL" id="RXNR01000033">
    <property type="protein sequence ID" value="RTQ92245.1"/>
    <property type="molecule type" value="Genomic_DNA"/>
</dbReference>
<proteinExistence type="predicted"/>
<reference evidence="1 2" key="1">
    <citation type="submission" date="2018-12" db="EMBL/GenBank/DDBJ databases">
        <authorList>
            <person name="Yu L."/>
        </authorList>
    </citation>
    <scope>NUCLEOTIDE SEQUENCE [LARGE SCALE GENOMIC DNA]</scope>
    <source>
        <strain evidence="1 2">S5H2222</strain>
    </source>
</reference>
<evidence type="ECO:0000313" key="1">
    <source>
        <dbReference type="EMBL" id="RTQ92245.1"/>
    </source>
</evidence>
<keyword evidence="2" id="KW-1185">Reference proteome</keyword>
<name>A0A3S0KIF0_9BACI</name>
<dbReference type="OrthoDB" id="2982678at2"/>
<dbReference type="RefSeq" id="WP_126294748.1">
    <property type="nucleotide sequence ID" value="NZ_RXNR01000033.1"/>
</dbReference>
<evidence type="ECO:0000313" key="2">
    <source>
        <dbReference type="Proteomes" id="UP000276349"/>
    </source>
</evidence>
<dbReference type="Proteomes" id="UP000276349">
    <property type="component" value="Unassembled WGS sequence"/>
</dbReference>
<comment type="caution">
    <text evidence="1">The sequence shown here is derived from an EMBL/GenBank/DDBJ whole genome shotgun (WGS) entry which is preliminary data.</text>
</comment>
<organism evidence="1 2">
    <name type="scientific">Lysinibacillus telephonicus</name>
    <dbReference type="NCBI Taxonomy" id="1714840"/>
    <lineage>
        <taxon>Bacteria</taxon>
        <taxon>Bacillati</taxon>
        <taxon>Bacillota</taxon>
        <taxon>Bacilli</taxon>
        <taxon>Bacillales</taxon>
        <taxon>Bacillaceae</taxon>
        <taxon>Lysinibacillus</taxon>
    </lineage>
</organism>
<accession>A0A3S0KIF0</accession>
<dbReference type="AlphaFoldDB" id="A0A3S0KIF0"/>